<sequence>MHVCLCTHCPMYKVAYLHAHAHAHVFDFIIASFGNMGIYFEGCVP</sequence>
<name>A0A2P2N1L8_RHIMU</name>
<dbReference type="EMBL" id="GGEC01055889">
    <property type="protein sequence ID" value="MBX36373.1"/>
    <property type="molecule type" value="Transcribed_RNA"/>
</dbReference>
<organism evidence="1">
    <name type="scientific">Rhizophora mucronata</name>
    <name type="common">Asiatic mangrove</name>
    <dbReference type="NCBI Taxonomy" id="61149"/>
    <lineage>
        <taxon>Eukaryota</taxon>
        <taxon>Viridiplantae</taxon>
        <taxon>Streptophyta</taxon>
        <taxon>Embryophyta</taxon>
        <taxon>Tracheophyta</taxon>
        <taxon>Spermatophyta</taxon>
        <taxon>Magnoliopsida</taxon>
        <taxon>eudicotyledons</taxon>
        <taxon>Gunneridae</taxon>
        <taxon>Pentapetalae</taxon>
        <taxon>rosids</taxon>
        <taxon>fabids</taxon>
        <taxon>Malpighiales</taxon>
        <taxon>Rhizophoraceae</taxon>
        <taxon>Rhizophora</taxon>
    </lineage>
</organism>
<accession>A0A2P2N1L8</accession>
<proteinExistence type="predicted"/>
<dbReference type="AlphaFoldDB" id="A0A2P2N1L8"/>
<evidence type="ECO:0000313" key="1">
    <source>
        <dbReference type="EMBL" id="MBX36373.1"/>
    </source>
</evidence>
<reference evidence="1" key="1">
    <citation type="submission" date="2018-02" db="EMBL/GenBank/DDBJ databases">
        <title>Rhizophora mucronata_Transcriptome.</title>
        <authorList>
            <person name="Meera S.P."/>
            <person name="Sreeshan A."/>
            <person name="Augustine A."/>
        </authorList>
    </citation>
    <scope>NUCLEOTIDE SEQUENCE</scope>
    <source>
        <tissue evidence="1">Leaf</tissue>
    </source>
</reference>
<protein>
    <submittedName>
        <fullName evidence="1">Uncharacterized protein</fullName>
    </submittedName>
</protein>